<feature type="non-terminal residue" evidence="2">
    <location>
        <position position="91"/>
    </location>
</feature>
<organism evidence="2 3">
    <name type="scientific">Mediterraneibacter gnavus</name>
    <name type="common">Ruminococcus gnavus</name>
    <dbReference type="NCBI Taxonomy" id="33038"/>
    <lineage>
        <taxon>Bacteria</taxon>
        <taxon>Bacillati</taxon>
        <taxon>Bacillota</taxon>
        <taxon>Clostridia</taxon>
        <taxon>Lachnospirales</taxon>
        <taxon>Lachnospiraceae</taxon>
        <taxon>Mediterraneibacter</taxon>
    </lineage>
</organism>
<dbReference type="Proteomes" id="UP001297422">
    <property type="component" value="Unassembled WGS sequence"/>
</dbReference>
<evidence type="ECO:0000313" key="3">
    <source>
        <dbReference type="Proteomes" id="UP001297422"/>
    </source>
</evidence>
<gene>
    <name evidence="2" type="ORF">LIQ10_20120</name>
</gene>
<sequence>STLSEKEQLEIAQNEANEELQNNYDALLRKTTIAERKTELVELGYDTKLAQETAEAMVDGDFTTVIANQSKFAESVKKNTTDELLKNTKTP</sequence>
<protein>
    <submittedName>
        <fullName evidence="2">Uncharacterized protein</fullName>
    </submittedName>
</protein>
<dbReference type="AlphaFoldDB" id="A0AAJ1B3E1"/>
<reference evidence="2" key="1">
    <citation type="submission" date="2021-10" db="EMBL/GenBank/DDBJ databases">
        <title>Collection of gut derived symbiotic bacterial strains cultured from healthy donors.</title>
        <authorList>
            <person name="Lin H."/>
            <person name="Littmann E."/>
            <person name="Claire K."/>
            <person name="Pamer E."/>
        </authorList>
    </citation>
    <scope>NUCLEOTIDE SEQUENCE</scope>
    <source>
        <strain evidence="2">MSK.23.4</strain>
    </source>
</reference>
<proteinExistence type="predicted"/>
<keyword evidence="1" id="KW-0175">Coiled coil</keyword>
<feature type="non-terminal residue" evidence="2">
    <location>
        <position position="1"/>
    </location>
</feature>
<accession>A0AAJ1B3E1</accession>
<name>A0AAJ1B3E1_MEDGN</name>
<feature type="coiled-coil region" evidence="1">
    <location>
        <begin position="3"/>
        <end position="37"/>
    </location>
</feature>
<comment type="caution">
    <text evidence="2">The sequence shown here is derived from an EMBL/GenBank/DDBJ whole genome shotgun (WGS) entry which is preliminary data.</text>
</comment>
<dbReference type="RefSeq" id="WP_226973531.1">
    <property type="nucleotide sequence ID" value="NZ_JAJBNC010000262.1"/>
</dbReference>
<evidence type="ECO:0000313" key="2">
    <source>
        <dbReference type="EMBL" id="MCB5495992.1"/>
    </source>
</evidence>
<dbReference type="EMBL" id="JAJBNC010000262">
    <property type="protein sequence ID" value="MCB5495992.1"/>
    <property type="molecule type" value="Genomic_DNA"/>
</dbReference>
<evidence type="ECO:0000256" key="1">
    <source>
        <dbReference type="SAM" id="Coils"/>
    </source>
</evidence>